<proteinExistence type="predicted"/>
<protein>
    <recommendedName>
        <fullName evidence="4">Tick transposon</fullName>
    </recommendedName>
</protein>
<dbReference type="EMBL" id="JABSTV010001248">
    <property type="protein sequence ID" value="KAH7969321.1"/>
    <property type="molecule type" value="Genomic_DNA"/>
</dbReference>
<reference evidence="2" key="2">
    <citation type="submission" date="2021-09" db="EMBL/GenBank/DDBJ databases">
        <authorList>
            <person name="Jia N."/>
            <person name="Wang J."/>
            <person name="Shi W."/>
            <person name="Du L."/>
            <person name="Sun Y."/>
            <person name="Zhan W."/>
            <person name="Jiang J."/>
            <person name="Wang Q."/>
            <person name="Zhang B."/>
            <person name="Ji P."/>
            <person name="Sakyi L.B."/>
            <person name="Cui X."/>
            <person name="Yuan T."/>
            <person name="Jiang B."/>
            <person name="Yang W."/>
            <person name="Lam T.T.-Y."/>
            <person name="Chang Q."/>
            <person name="Ding S."/>
            <person name="Wang X."/>
            <person name="Zhu J."/>
            <person name="Ruan X."/>
            <person name="Zhao L."/>
            <person name="Wei J."/>
            <person name="Que T."/>
            <person name="Du C."/>
            <person name="Cheng J."/>
            <person name="Dai P."/>
            <person name="Han X."/>
            <person name="Huang E."/>
            <person name="Gao Y."/>
            <person name="Liu J."/>
            <person name="Shao H."/>
            <person name="Ye R."/>
            <person name="Li L."/>
            <person name="Wei W."/>
            <person name="Wang X."/>
            <person name="Wang C."/>
            <person name="Huo Q."/>
            <person name="Li W."/>
            <person name="Guo W."/>
            <person name="Chen H."/>
            <person name="Chen S."/>
            <person name="Zhou L."/>
            <person name="Zhou L."/>
            <person name="Ni X."/>
            <person name="Tian J."/>
            <person name="Zhou Y."/>
            <person name="Sheng Y."/>
            <person name="Liu T."/>
            <person name="Pan Y."/>
            <person name="Xia L."/>
            <person name="Li J."/>
            <person name="Zhao F."/>
            <person name="Cao W."/>
        </authorList>
    </citation>
    <scope>NUCLEOTIDE SEQUENCE</scope>
    <source>
        <strain evidence="2">Rsan-2018</strain>
        <tissue evidence="2">Larvae</tissue>
    </source>
</reference>
<evidence type="ECO:0000256" key="1">
    <source>
        <dbReference type="SAM" id="MobiDB-lite"/>
    </source>
</evidence>
<accession>A0A9D4Q747</accession>
<evidence type="ECO:0000313" key="3">
    <source>
        <dbReference type="Proteomes" id="UP000821837"/>
    </source>
</evidence>
<gene>
    <name evidence="2" type="ORF">HPB52_016675</name>
</gene>
<feature type="compositionally biased region" description="Basic residues" evidence="1">
    <location>
        <begin position="179"/>
        <end position="189"/>
    </location>
</feature>
<comment type="caution">
    <text evidence="2">The sequence shown here is derived from an EMBL/GenBank/DDBJ whole genome shotgun (WGS) entry which is preliminary data.</text>
</comment>
<keyword evidence="3" id="KW-1185">Reference proteome</keyword>
<evidence type="ECO:0008006" key="4">
    <source>
        <dbReference type="Google" id="ProtNLM"/>
    </source>
</evidence>
<dbReference type="Proteomes" id="UP000821837">
    <property type="component" value="Unassembled WGS sequence"/>
</dbReference>
<feature type="region of interest" description="Disordered" evidence="1">
    <location>
        <begin position="168"/>
        <end position="189"/>
    </location>
</feature>
<sequence>MLARARARREGMREHDLHRLIDTFVISRPTYSLHYTHLLKSERDKIDVLIRRAYRTALGLPPTRQRNASSAWGYTVPSTSWLKLTVPLKCNAFVFGRLVAGSSLPLATVPLYTHRTTVGRSSSSCHYPITCSRVNVTPAVKFASPYFVTNTPTTQPSFEWTRLVTPRTATPWPSPASRPPHRWLRSRKS</sequence>
<evidence type="ECO:0000313" key="2">
    <source>
        <dbReference type="EMBL" id="KAH7969321.1"/>
    </source>
</evidence>
<name>A0A9D4Q747_RHISA</name>
<reference evidence="2" key="1">
    <citation type="journal article" date="2020" name="Cell">
        <title>Large-Scale Comparative Analyses of Tick Genomes Elucidate Their Genetic Diversity and Vector Capacities.</title>
        <authorList>
            <consortium name="Tick Genome and Microbiome Consortium (TIGMIC)"/>
            <person name="Jia N."/>
            <person name="Wang J."/>
            <person name="Shi W."/>
            <person name="Du L."/>
            <person name="Sun Y."/>
            <person name="Zhan W."/>
            <person name="Jiang J.F."/>
            <person name="Wang Q."/>
            <person name="Zhang B."/>
            <person name="Ji P."/>
            <person name="Bell-Sakyi L."/>
            <person name="Cui X.M."/>
            <person name="Yuan T.T."/>
            <person name="Jiang B.G."/>
            <person name="Yang W.F."/>
            <person name="Lam T.T."/>
            <person name="Chang Q.C."/>
            <person name="Ding S.J."/>
            <person name="Wang X.J."/>
            <person name="Zhu J.G."/>
            <person name="Ruan X.D."/>
            <person name="Zhao L."/>
            <person name="Wei J.T."/>
            <person name="Ye R.Z."/>
            <person name="Que T.C."/>
            <person name="Du C.H."/>
            <person name="Zhou Y.H."/>
            <person name="Cheng J.X."/>
            <person name="Dai P.F."/>
            <person name="Guo W.B."/>
            <person name="Han X.H."/>
            <person name="Huang E.J."/>
            <person name="Li L.F."/>
            <person name="Wei W."/>
            <person name="Gao Y.C."/>
            <person name="Liu J.Z."/>
            <person name="Shao H.Z."/>
            <person name="Wang X."/>
            <person name="Wang C.C."/>
            <person name="Yang T.C."/>
            <person name="Huo Q.B."/>
            <person name="Li W."/>
            <person name="Chen H.Y."/>
            <person name="Chen S.E."/>
            <person name="Zhou L.G."/>
            <person name="Ni X.B."/>
            <person name="Tian J.H."/>
            <person name="Sheng Y."/>
            <person name="Liu T."/>
            <person name="Pan Y.S."/>
            <person name="Xia L.Y."/>
            <person name="Li J."/>
            <person name="Zhao F."/>
            <person name="Cao W.C."/>
        </authorList>
    </citation>
    <scope>NUCLEOTIDE SEQUENCE</scope>
    <source>
        <strain evidence="2">Rsan-2018</strain>
    </source>
</reference>
<organism evidence="2 3">
    <name type="scientific">Rhipicephalus sanguineus</name>
    <name type="common">Brown dog tick</name>
    <name type="synonym">Ixodes sanguineus</name>
    <dbReference type="NCBI Taxonomy" id="34632"/>
    <lineage>
        <taxon>Eukaryota</taxon>
        <taxon>Metazoa</taxon>
        <taxon>Ecdysozoa</taxon>
        <taxon>Arthropoda</taxon>
        <taxon>Chelicerata</taxon>
        <taxon>Arachnida</taxon>
        <taxon>Acari</taxon>
        <taxon>Parasitiformes</taxon>
        <taxon>Ixodida</taxon>
        <taxon>Ixodoidea</taxon>
        <taxon>Ixodidae</taxon>
        <taxon>Rhipicephalinae</taxon>
        <taxon>Rhipicephalus</taxon>
        <taxon>Rhipicephalus</taxon>
    </lineage>
</organism>
<dbReference type="AlphaFoldDB" id="A0A9D4Q747"/>